<feature type="signal peptide" evidence="6">
    <location>
        <begin position="1"/>
        <end position="16"/>
    </location>
</feature>
<feature type="chain" id="PRO_5001995556" description="Cholera enterotoxin subunit A2" evidence="6">
    <location>
        <begin position="17"/>
        <end position="361"/>
    </location>
</feature>
<evidence type="ECO:0000256" key="5">
    <source>
        <dbReference type="SAM" id="MobiDB-lite"/>
    </source>
</evidence>
<dbReference type="STRING" id="1245745.A0A0A2VH52"/>
<dbReference type="AlphaFoldDB" id="A0A0A2VH52"/>
<comment type="caution">
    <text evidence="7">The sequence shown here is derived from an EMBL/GenBank/DDBJ whole genome shotgun (WGS) entry which is preliminary data.</text>
</comment>
<dbReference type="HOGENOM" id="CLU_821327_0_0_1"/>
<organism evidence="7 8">
    <name type="scientific">Beauveria bassiana D1-5</name>
    <dbReference type="NCBI Taxonomy" id="1245745"/>
    <lineage>
        <taxon>Eukaryota</taxon>
        <taxon>Fungi</taxon>
        <taxon>Dikarya</taxon>
        <taxon>Ascomycota</taxon>
        <taxon>Pezizomycotina</taxon>
        <taxon>Sordariomycetes</taxon>
        <taxon>Hypocreomycetidae</taxon>
        <taxon>Hypocreales</taxon>
        <taxon>Cordycipitaceae</taxon>
        <taxon>Beauveria</taxon>
    </lineage>
</organism>
<gene>
    <name evidence="7" type="ORF">BBAD15_g7506</name>
</gene>
<dbReference type="PROSITE" id="PS51257">
    <property type="entry name" value="PROKAR_LIPOPROTEIN"/>
    <property type="match status" value="1"/>
</dbReference>
<protein>
    <recommendedName>
        <fullName evidence="9">Cholera enterotoxin subunit A2</fullName>
    </recommendedName>
</protein>
<keyword evidence="2 6" id="KW-0732">Signal</keyword>
<dbReference type="EMBL" id="ANFO01000726">
    <property type="protein sequence ID" value="KGQ07161.1"/>
    <property type="molecule type" value="Genomic_DNA"/>
</dbReference>
<keyword evidence="1" id="KW-0800">Toxin</keyword>
<dbReference type="Gene3D" id="3.90.210.10">
    <property type="entry name" value="Heat-Labile Enterotoxin, subunit A"/>
    <property type="match status" value="1"/>
</dbReference>
<keyword evidence="4" id="KW-1015">Disulfide bond</keyword>
<keyword evidence="3" id="KW-0843">Virulence</keyword>
<evidence type="ECO:0000256" key="4">
    <source>
        <dbReference type="ARBA" id="ARBA00023157"/>
    </source>
</evidence>
<evidence type="ECO:0000313" key="8">
    <source>
        <dbReference type="Proteomes" id="UP000030106"/>
    </source>
</evidence>
<evidence type="ECO:0000256" key="6">
    <source>
        <dbReference type="SAM" id="SignalP"/>
    </source>
</evidence>
<dbReference type="eggNOG" id="ENOG502R6UY">
    <property type="taxonomic scope" value="Eukaryota"/>
</dbReference>
<proteinExistence type="predicted"/>
<evidence type="ECO:0008006" key="9">
    <source>
        <dbReference type="Google" id="ProtNLM"/>
    </source>
</evidence>
<feature type="region of interest" description="Disordered" evidence="5">
    <location>
        <begin position="20"/>
        <end position="77"/>
    </location>
</feature>
<accession>A0A0A2VH52</accession>
<evidence type="ECO:0000256" key="3">
    <source>
        <dbReference type="ARBA" id="ARBA00023026"/>
    </source>
</evidence>
<sequence length="361" mass="40235">MKSSVVMAACLGLACAAPTETQDNASKEPIKLAPSENIIFPDSTMPVPGKERSPEPVAPGGKLPWIEPSPESADCRDSKTEQICGSKLFCWLYKQKRHRPDDKYSSYEGCLAAREPAPLPKVVYCGEHRAPEALRQLGGIPTEFKGPTTNMSYSLETHHWGIGQVHLAYTSTTTSFGVAFGYSLKDNAGNGWVYKIHPTPNMIDMDSSGFFIMYGIEDEFSALGGVRWDQIEAWMEIPRNSTGPKVTVGEIYDYRKEEAFMAEFPGAKWIKNKDYNPRYDGFAVSGGQPQLAGDYVNLEKYKEKTLEQWAVEFMDKNGEAVGWDWCLSLGFTSPCKDRLERPRWKESDGDFLAGFSAVISQ</sequence>
<dbReference type="OrthoDB" id="4927890at2759"/>
<dbReference type="Proteomes" id="UP000030106">
    <property type="component" value="Unassembled WGS sequence"/>
</dbReference>
<reference evidence="7 8" key="1">
    <citation type="submission" date="2012-10" db="EMBL/GenBank/DDBJ databases">
        <title>Genome sequencing and analysis of entomopathogenic fungi Beauveria bassiana D1-5.</title>
        <authorList>
            <person name="Li Q."/>
            <person name="Wang L."/>
            <person name="Zhang Z."/>
            <person name="Wang Q."/>
            <person name="Ren J."/>
            <person name="Wang M."/>
            <person name="Xu W."/>
            <person name="Wang J."/>
            <person name="Lu Y."/>
            <person name="Du Q."/>
            <person name="Sun Z."/>
        </authorList>
    </citation>
    <scope>NUCLEOTIDE SEQUENCE [LARGE SCALE GENOMIC DNA]</scope>
    <source>
        <strain evidence="7 8">D1-5</strain>
    </source>
</reference>
<dbReference type="SUPFAM" id="SSF56399">
    <property type="entry name" value="ADP-ribosylation"/>
    <property type="match status" value="1"/>
</dbReference>
<name>A0A0A2VH52_BEABA</name>
<evidence type="ECO:0000256" key="1">
    <source>
        <dbReference type="ARBA" id="ARBA00022656"/>
    </source>
</evidence>
<dbReference type="GO" id="GO:0090729">
    <property type="term" value="F:toxin activity"/>
    <property type="evidence" value="ECO:0007669"/>
    <property type="project" value="UniProtKB-KW"/>
</dbReference>
<dbReference type="InterPro" id="IPR001144">
    <property type="entry name" value="Enterotoxin_A"/>
</dbReference>
<dbReference type="Pfam" id="PF01375">
    <property type="entry name" value="Enterotoxin_a"/>
    <property type="match status" value="1"/>
</dbReference>
<evidence type="ECO:0000313" key="7">
    <source>
        <dbReference type="EMBL" id="KGQ07161.1"/>
    </source>
</evidence>
<evidence type="ECO:0000256" key="2">
    <source>
        <dbReference type="ARBA" id="ARBA00022729"/>
    </source>
</evidence>